<dbReference type="InterPro" id="IPR036188">
    <property type="entry name" value="FAD/NAD-bd_sf"/>
</dbReference>
<keyword evidence="9" id="KW-0560">Oxidoreductase</keyword>
<organism evidence="16 17">
    <name type="scientific">Cryptosporangium phraense</name>
    <dbReference type="NCBI Taxonomy" id="2593070"/>
    <lineage>
        <taxon>Bacteria</taxon>
        <taxon>Bacillati</taxon>
        <taxon>Actinomycetota</taxon>
        <taxon>Actinomycetes</taxon>
        <taxon>Cryptosporangiales</taxon>
        <taxon>Cryptosporangiaceae</taxon>
        <taxon>Cryptosporangium</taxon>
    </lineage>
</organism>
<keyword evidence="7" id="KW-0662">Pyridine nucleotide biosynthesis</keyword>
<evidence type="ECO:0000256" key="7">
    <source>
        <dbReference type="ARBA" id="ARBA00022642"/>
    </source>
</evidence>
<dbReference type="InterPro" id="IPR027477">
    <property type="entry name" value="Succ_DH/fumarate_Rdtase_cat_sf"/>
</dbReference>
<dbReference type="InterPro" id="IPR005288">
    <property type="entry name" value="NadB"/>
</dbReference>
<evidence type="ECO:0000256" key="8">
    <source>
        <dbReference type="ARBA" id="ARBA00022827"/>
    </source>
</evidence>
<dbReference type="Pfam" id="PF12831">
    <property type="entry name" value="FAD_oxidored"/>
    <property type="match status" value="1"/>
</dbReference>
<gene>
    <name evidence="16" type="ORF">FL583_13290</name>
</gene>
<keyword evidence="8" id="KW-0274">FAD</keyword>
<proteinExistence type="inferred from homology"/>
<dbReference type="SUPFAM" id="SSF51905">
    <property type="entry name" value="FAD/NAD(P)-binding domain"/>
    <property type="match status" value="1"/>
</dbReference>
<dbReference type="PANTHER" id="PTHR42716">
    <property type="entry name" value="L-ASPARTATE OXIDASE"/>
    <property type="match status" value="1"/>
</dbReference>
<evidence type="ECO:0000256" key="2">
    <source>
        <dbReference type="ARBA" id="ARBA00004950"/>
    </source>
</evidence>
<evidence type="ECO:0000256" key="1">
    <source>
        <dbReference type="ARBA" id="ARBA00001974"/>
    </source>
</evidence>
<dbReference type="GO" id="GO:0033765">
    <property type="term" value="F:steroid dehydrogenase activity, acting on the CH-CH group of donors"/>
    <property type="evidence" value="ECO:0007669"/>
    <property type="project" value="UniProtKB-ARBA"/>
</dbReference>
<evidence type="ECO:0000256" key="13">
    <source>
        <dbReference type="SAM" id="MobiDB-lite"/>
    </source>
</evidence>
<reference evidence="16 17" key="1">
    <citation type="submission" date="2019-07" db="EMBL/GenBank/DDBJ databases">
        <title>Cryptosporangium phraense sp. nov., isolated from plant litter.</title>
        <authorList>
            <person name="Suriyachadkun C."/>
        </authorList>
    </citation>
    <scope>NUCLEOTIDE SEQUENCE [LARGE SCALE GENOMIC DNA]</scope>
    <source>
        <strain evidence="16 17">A-T 5661</strain>
    </source>
</reference>
<name>A0A545ASX1_9ACTN</name>
<dbReference type="EC" id="1.4.3.16" evidence="4"/>
<dbReference type="AlphaFoldDB" id="A0A545ASX1"/>
<feature type="compositionally biased region" description="Low complexity" evidence="13">
    <location>
        <begin position="372"/>
        <end position="386"/>
    </location>
</feature>
<evidence type="ECO:0000259" key="14">
    <source>
        <dbReference type="Pfam" id="PF00890"/>
    </source>
</evidence>
<comment type="pathway">
    <text evidence="2">Cofactor biosynthesis; NAD(+) biosynthesis; iminoaspartate from L-aspartate (oxidase route): step 1/1.</text>
</comment>
<comment type="caution">
    <text evidence="16">The sequence shown here is derived from an EMBL/GenBank/DDBJ whole genome shotgun (WGS) entry which is preliminary data.</text>
</comment>
<comment type="function">
    <text evidence="10">Catalyzes the oxidation of L-aspartate to iminoaspartate, the first step in the de novo biosynthesis of NAD(+).</text>
</comment>
<comment type="similarity">
    <text evidence="3">Belongs to the FAD-dependent oxidoreductase 2 family. NadB subfamily.</text>
</comment>
<evidence type="ECO:0000313" key="16">
    <source>
        <dbReference type="EMBL" id="TQS44439.1"/>
    </source>
</evidence>
<dbReference type="PRINTS" id="PR00469">
    <property type="entry name" value="PNDRDTASEII"/>
</dbReference>
<evidence type="ECO:0000256" key="12">
    <source>
        <dbReference type="ARBA" id="ARBA00048305"/>
    </source>
</evidence>
<dbReference type="Pfam" id="PF02910">
    <property type="entry name" value="Succ_DH_flav_C"/>
    <property type="match status" value="1"/>
</dbReference>
<feature type="domain" description="FAD-dependent oxidoreductase 2 FAD-binding" evidence="14">
    <location>
        <begin position="96"/>
        <end position="203"/>
    </location>
</feature>
<evidence type="ECO:0000256" key="5">
    <source>
        <dbReference type="ARBA" id="ARBA00021901"/>
    </source>
</evidence>
<comment type="catalytic activity">
    <reaction evidence="12">
        <text>L-aspartate + O2 = iminosuccinate + H2O2</text>
        <dbReference type="Rhea" id="RHEA:25876"/>
        <dbReference type="ChEBI" id="CHEBI:15379"/>
        <dbReference type="ChEBI" id="CHEBI:16240"/>
        <dbReference type="ChEBI" id="CHEBI:29991"/>
        <dbReference type="ChEBI" id="CHEBI:77875"/>
        <dbReference type="EC" id="1.4.3.16"/>
    </reaction>
    <physiologicalReaction direction="left-to-right" evidence="12">
        <dbReference type="Rhea" id="RHEA:25877"/>
    </physiologicalReaction>
</comment>
<protein>
    <recommendedName>
        <fullName evidence="5">L-aspartate oxidase</fullName>
        <ecNumber evidence="4">1.4.3.16</ecNumber>
    </recommendedName>
    <alternativeName>
        <fullName evidence="11">Quinolinate synthase B</fullName>
    </alternativeName>
</protein>
<dbReference type="Pfam" id="PF00890">
    <property type="entry name" value="FAD_binding_2"/>
    <property type="match status" value="1"/>
</dbReference>
<dbReference type="InterPro" id="IPR015939">
    <property type="entry name" value="Fum_Rdtase/Succ_DH_flav-like_C"/>
</dbReference>
<evidence type="ECO:0000259" key="15">
    <source>
        <dbReference type="Pfam" id="PF02910"/>
    </source>
</evidence>
<dbReference type="Gene3D" id="1.20.58.100">
    <property type="entry name" value="Fumarate reductase/succinate dehydrogenase flavoprotein-like, C-terminal domain"/>
    <property type="match status" value="1"/>
</dbReference>
<dbReference type="GO" id="GO:0008734">
    <property type="term" value="F:L-aspartate oxidase activity"/>
    <property type="evidence" value="ECO:0007669"/>
    <property type="project" value="UniProtKB-EC"/>
</dbReference>
<dbReference type="InParanoid" id="A0A545ASX1"/>
<dbReference type="GO" id="GO:0034628">
    <property type="term" value="P:'de novo' NAD+ biosynthetic process from L-aspartate"/>
    <property type="evidence" value="ECO:0007669"/>
    <property type="project" value="TreeGrafter"/>
</dbReference>
<feature type="region of interest" description="Disordered" evidence="13">
    <location>
        <begin position="366"/>
        <end position="388"/>
    </location>
</feature>
<evidence type="ECO:0000256" key="9">
    <source>
        <dbReference type="ARBA" id="ARBA00023002"/>
    </source>
</evidence>
<evidence type="ECO:0000256" key="10">
    <source>
        <dbReference type="ARBA" id="ARBA00029426"/>
    </source>
</evidence>
<dbReference type="PANTHER" id="PTHR42716:SF2">
    <property type="entry name" value="L-ASPARTATE OXIDASE, CHLOROPLASTIC"/>
    <property type="match status" value="1"/>
</dbReference>
<evidence type="ECO:0000313" key="17">
    <source>
        <dbReference type="Proteomes" id="UP000317982"/>
    </source>
</evidence>
<dbReference type="Gene3D" id="3.50.50.60">
    <property type="entry name" value="FAD/NAD(P)-binding domain"/>
    <property type="match status" value="2"/>
</dbReference>
<dbReference type="Gene3D" id="3.90.700.10">
    <property type="entry name" value="Succinate dehydrogenase/fumarate reductase flavoprotein, catalytic domain"/>
    <property type="match status" value="1"/>
</dbReference>
<dbReference type="RefSeq" id="WP_142704923.1">
    <property type="nucleotide sequence ID" value="NZ_VIRS01000008.1"/>
</dbReference>
<evidence type="ECO:0000256" key="11">
    <source>
        <dbReference type="ARBA" id="ARBA00030386"/>
    </source>
</evidence>
<accession>A0A545ASX1</accession>
<dbReference type="SUPFAM" id="SSF46977">
    <property type="entry name" value="Succinate dehydrogenase/fumarate reductase flavoprotein C-terminal domain"/>
    <property type="match status" value="1"/>
</dbReference>
<dbReference type="PRINTS" id="PR00368">
    <property type="entry name" value="FADPNR"/>
</dbReference>
<evidence type="ECO:0000256" key="4">
    <source>
        <dbReference type="ARBA" id="ARBA00012173"/>
    </source>
</evidence>
<dbReference type="InterPro" id="IPR003953">
    <property type="entry name" value="FAD-dep_OxRdtase_2_FAD-bd"/>
</dbReference>
<evidence type="ECO:0000256" key="6">
    <source>
        <dbReference type="ARBA" id="ARBA00022630"/>
    </source>
</evidence>
<keyword evidence="6" id="KW-0285">Flavoprotein</keyword>
<dbReference type="OrthoDB" id="9805351at2"/>
<feature type="domain" description="Fumarate reductase/succinate dehydrogenase flavoprotein-like C-terminal" evidence="15">
    <location>
        <begin position="434"/>
        <end position="476"/>
    </location>
</feature>
<evidence type="ECO:0000256" key="3">
    <source>
        <dbReference type="ARBA" id="ARBA00008562"/>
    </source>
</evidence>
<dbReference type="EMBL" id="VIRS01000008">
    <property type="protein sequence ID" value="TQS44439.1"/>
    <property type="molecule type" value="Genomic_DNA"/>
</dbReference>
<comment type="cofactor">
    <cofactor evidence="1">
        <name>FAD</name>
        <dbReference type="ChEBI" id="CHEBI:57692"/>
    </cofactor>
</comment>
<dbReference type="Proteomes" id="UP000317982">
    <property type="component" value="Unassembled WGS sequence"/>
</dbReference>
<dbReference type="InterPro" id="IPR037099">
    <property type="entry name" value="Fum_R/Succ_DH_flav-like_C_sf"/>
</dbReference>
<sequence length="505" mass="52820">MTPATARPTERLITDVLIVGGGAAATWAAVQAARSGRSVILADKGYVGTSGVAAAGRDAAWEGPGDDSYEKSRVLAETAARLDEWELVSGERTLPGPTHLRWQRSRLQRLGVRILDHSPVLELLVDADGAVAGARGLLPGHRNDRENTPAYEVRAAATVLATGGCGFGARALGCDVDTGDGALLAAEVGADLSGMEFTEVVPVTPEPNPVLTTAFSSWARFYRADGSPLSGADSARGRAVVAKAALSEPIYCRLDRADPPVRSALRLAQPAFFASFDADGVNPFAEKFPVSVVFEGAVRSSGGVLIRDDDGATGVPGLYVAGDVAARDHVFGEVPGTGPQNTSWAIASGSWAGIGAAQFAARLGSRHRTRPARPAGRAGLRPTGPGVVDPATVLRTAQAEVLPYDRGSLRHGDRLRSSLQVLDAMWARARTSLDGDAIKARQAAAVLAAARWTYAAALARTESRGVHRRADHRAIDPAQAHRILVSGLDAISTRPAAADRTLQRV</sequence>
<keyword evidence="17" id="KW-1185">Reference proteome</keyword>